<gene>
    <name evidence="2" type="ORF">HHL15_06130</name>
</gene>
<dbReference type="AlphaFoldDB" id="A0A848G6P7"/>
<dbReference type="Proteomes" id="UP000580043">
    <property type="component" value="Unassembled WGS sequence"/>
</dbReference>
<feature type="signal peptide" evidence="1">
    <location>
        <begin position="1"/>
        <end position="22"/>
    </location>
</feature>
<evidence type="ECO:0008006" key="4">
    <source>
        <dbReference type="Google" id="ProtNLM"/>
    </source>
</evidence>
<reference evidence="2 3" key="1">
    <citation type="submission" date="2020-04" db="EMBL/GenBank/DDBJ databases">
        <title>Zoogloea sp. G-4-1-14 isolated from soil.</title>
        <authorList>
            <person name="Dahal R.H."/>
        </authorList>
    </citation>
    <scope>NUCLEOTIDE SEQUENCE [LARGE SCALE GENOMIC DNA]</scope>
    <source>
        <strain evidence="2 3">G-4-1-14</strain>
    </source>
</reference>
<accession>A0A848G6P7</accession>
<name>A0A848G6P7_9RHOO</name>
<dbReference type="PROSITE" id="PS51257">
    <property type="entry name" value="PROKAR_LIPOPROTEIN"/>
    <property type="match status" value="1"/>
</dbReference>
<protein>
    <recommendedName>
        <fullName evidence="4">Lipoprotein</fullName>
    </recommendedName>
</protein>
<evidence type="ECO:0000313" key="2">
    <source>
        <dbReference type="EMBL" id="NML25311.1"/>
    </source>
</evidence>
<evidence type="ECO:0000256" key="1">
    <source>
        <dbReference type="SAM" id="SignalP"/>
    </source>
</evidence>
<evidence type="ECO:0000313" key="3">
    <source>
        <dbReference type="Proteomes" id="UP000580043"/>
    </source>
</evidence>
<dbReference type="RefSeq" id="WP_169144941.1">
    <property type="nucleotide sequence ID" value="NZ_JABBGA010000003.1"/>
</dbReference>
<comment type="caution">
    <text evidence="2">The sequence shown here is derived from an EMBL/GenBank/DDBJ whole genome shotgun (WGS) entry which is preliminary data.</text>
</comment>
<feature type="chain" id="PRO_5032578610" description="Lipoprotein" evidence="1">
    <location>
        <begin position="23"/>
        <end position="132"/>
    </location>
</feature>
<organism evidence="2 3">
    <name type="scientific">Zoogloea dura</name>
    <dbReference type="NCBI Taxonomy" id="2728840"/>
    <lineage>
        <taxon>Bacteria</taxon>
        <taxon>Pseudomonadati</taxon>
        <taxon>Pseudomonadota</taxon>
        <taxon>Betaproteobacteria</taxon>
        <taxon>Rhodocyclales</taxon>
        <taxon>Zoogloeaceae</taxon>
        <taxon>Zoogloea</taxon>
    </lineage>
</organism>
<proteinExistence type="predicted"/>
<sequence length="132" mass="14144">MILRLATAALATLTLAGCASFGAPTADELDRLPVVRFGDAAPAGQPYILLYPAGAPLPVEALIHGSLLEGEARSTLTVRTRQDLYTYKHWASLDGKNWKAGHDVVGGNFEIRVPGEKDGRNPGSMRAEFNLK</sequence>
<keyword evidence="3" id="KW-1185">Reference proteome</keyword>
<dbReference type="EMBL" id="JABBGA010000003">
    <property type="protein sequence ID" value="NML25311.1"/>
    <property type="molecule type" value="Genomic_DNA"/>
</dbReference>
<keyword evidence="1" id="KW-0732">Signal</keyword>